<reference evidence="3 4" key="1">
    <citation type="journal article" date="2018" name="J. Microbiol.">
        <title>Baekduia soli gen. nov., sp. nov., a novel bacterium isolated from the soil of Baekdu Mountain and proposal of a novel family name, Baekduiaceae fam. nov.</title>
        <authorList>
            <person name="An D.S."/>
            <person name="Siddiqi M.Z."/>
            <person name="Kim K.H."/>
            <person name="Yu H.S."/>
            <person name="Im W.T."/>
        </authorList>
    </citation>
    <scope>NUCLEOTIDE SEQUENCE [LARGE SCALE GENOMIC DNA]</scope>
    <source>
        <strain evidence="3 4">BR7-21</strain>
    </source>
</reference>
<evidence type="ECO:0000313" key="3">
    <source>
        <dbReference type="EMBL" id="QEC49004.1"/>
    </source>
</evidence>
<evidence type="ECO:0000259" key="2">
    <source>
        <dbReference type="PROSITE" id="PS50110"/>
    </source>
</evidence>
<dbReference type="Pfam" id="PF00072">
    <property type="entry name" value="Response_reg"/>
    <property type="match status" value="1"/>
</dbReference>
<sequence>MTSRSPLRVLLVDDAAEMRALLRALFEGRGDIAISEAGSGEEALEIAASSPQPDLVIMDHHMPGMDGVTATRELKSVSPSIEIVAFTAVPGNERDFALAGATHHFRKDMFNALVAYVCERAAA</sequence>
<dbReference type="PROSITE" id="PS50110">
    <property type="entry name" value="RESPONSE_REGULATORY"/>
    <property type="match status" value="1"/>
</dbReference>
<dbReference type="GO" id="GO:0000160">
    <property type="term" value="P:phosphorelay signal transduction system"/>
    <property type="evidence" value="ECO:0007669"/>
    <property type="project" value="InterPro"/>
</dbReference>
<gene>
    <name evidence="3" type="ORF">FSW04_16450</name>
</gene>
<dbReference type="SMART" id="SM00448">
    <property type="entry name" value="REC"/>
    <property type="match status" value="1"/>
</dbReference>
<proteinExistence type="predicted"/>
<name>A0A5B8U7D7_9ACTN</name>
<keyword evidence="1" id="KW-0597">Phosphoprotein</keyword>
<dbReference type="InterPro" id="IPR011006">
    <property type="entry name" value="CheY-like_superfamily"/>
</dbReference>
<dbReference type="PANTHER" id="PTHR43228">
    <property type="entry name" value="TWO-COMPONENT RESPONSE REGULATOR"/>
    <property type="match status" value="1"/>
</dbReference>
<dbReference type="InterPro" id="IPR001789">
    <property type="entry name" value="Sig_transdc_resp-reg_receiver"/>
</dbReference>
<dbReference type="AlphaFoldDB" id="A0A5B8U7D7"/>
<dbReference type="RefSeq" id="WP_146921173.1">
    <property type="nucleotide sequence ID" value="NZ_CP042430.1"/>
</dbReference>
<protein>
    <submittedName>
        <fullName evidence="3">Response regulator</fullName>
    </submittedName>
</protein>
<organism evidence="3 4">
    <name type="scientific">Baekduia soli</name>
    <dbReference type="NCBI Taxonomy" id="496014"/>
    <lineage>
        <taxon>Bacteria</taxon>
        <taxon>Bacillati</taxon>
        <taxon>Actinomycetota</taxon>
        <taxon>Thermoleophilia</taxon>
        <taxon>Solirubrobacterales</taxon>
        <taxon>Baekduiaceae</taxon>
        <taxon>Baekduia</taxon>
    </lineage>
</organism>
<dbReference type="EMBL" id="CP042430">
    <property type="protein sequence ID" value="QEC49004.1"/>
    <property type="molecule type" value="Genomic_DNA"/>
</dbReference>
<dbReference type="KEGG" id="bsol:FSW04_16450"/>
<dbReference type="OrthoDB" id="7352332at2"/>
<dbReference type="InterPro" id="IPR052048">
    <property type="entry name" value="ST_Response_Regulator"/>
</dbReference>
<dbReference type="Gene3D" id="3.40.50.2300">
    <property type="match status" value="1"/>
</dbReference>
<feature type="domain" description="Response regulatory" evidence="2">
    <location>
        <begin position="8"/>
        <end position="122"/>
    </location>
</feature>
<feature type="modified residue" description="4-aspartylphosphate" evidence="1">
    <location>
        <position position="59"/>
    </location>
</feature>
<dbReference type="PANTHER" id="PTHR43228:SF1">
    <property type="entry name" value="TWO-COMPONENT RESPONSE REGULATOR ARR22"/>
    <property type="match status" value="1"/>
</dbReference>
<evidence type="ECO:0000313" key="4">
    <source>
        <dbReference type="Proteomes" id="UP000321805"/>
    </source>
</evidence>
<accession>A0A5B8U7D7</accession>
<evidence type="ECO:0000256" key="1">
    <source>
        <dbReference type="PROSITE-ProRule" id="PRU00169"/>
    </source>
</evidence>
<dbReference type="SUPFAM" id="SSF52172">
    <property type="entry name" value="CheY-like"/>
    <property type="match status" value="1"/>
</dbReference>
<dbReference type="Proteomes" id="UP000321805">
    <property type="component" value="Chromosome"/>
</dbReference>
<keyword evidence="4" id="KW-1185">Reference proteome</keyword>